<name>A0ABR2Q840_9ROSI</name>
<protein>
    <recommendedName>
        <fullName evidence="1">KIB1-4 beta-propeller domain-containing protein</fullName>
    </recommendedName>
</protein>
<evidence type="ECO:0000259" key="1">
    <source>
        <dbReference type="Pfam" id="PF03478"/>
    </source>
</evidence>
<keyword evidence="3" id="KW-1185">Reference proteome</keyword>
<dbReference type="EMBL" id="JBBPBN010000043">
    <property type="protein sequence ID" value="KAK8996834.1"/>
    <property type="molecule type" value="Genomic_DNA"/>
</dbReference>
<organism evidence="2 3">
    <name type="scientific">Hibiscus sabdariffa</name>
    <name type="common">roselle</name>
    <dbReference type="NCBI Taxonomy" id="183260"/>
    <lineage>
        <taxon>Eukaryota</taxon>
        <taxon>Viridiplantae</taxon>
        <taxon>Streptophyta</taxon>
        <taxon>Embryophyta</taxon>
        <taxon>Tracheophyta</taxon>
        <taxon>Spermatophyta</taxon>
        <taxon>Magnoliopsida</taxon>
        <taxon>eudicotyledons</taxon>
        <taxon>Gunneridae</taxon>
        <taxon>Pentapetalae</taxon>
        <taxon>rosids</taxon>
        <taxon>malvids</taxon>
        <taxon>Malvales</taxon>
        <taxon>Malvaceae</taxon>
        <taxon>Malvoideae</taxon>
        <taxon>Hibiscus</taxon>
    </lineage>
</organism>
<gene>
    <name evidence="2" type="ORF">V6N11_020330</name>
</gene>
<evidence type="ECO:0000313" key="3">
    <source>
        <dbReference type="Proteomes" id="UP001396334"/>
    </source>
</evidence>
<dbReference type="Proteomes" id="UP001396334">
    <property type="component" value="Unassembled WGS sequence"/>
</dbReference>
<proteinExistence type="predicted"/>
<comment type="caution">
    <text evidence="2">The sequence shown here is derived from an EMBL/GenBank/DDBJ whole genome shotgun (WGS) entry which is preliminary data.</text>
</comment>
<reference evidence="2 3" key="1">
    <citation type="journal article" date="2024" name="G3 (Bethesda)">
        <title>Genome assembly of Hibiscus sabdariffa L. provides insights into metabolisms of medicinal natural products.</title>
        <authorList>
            <person name="Kim T."/>
        </authorList>
    </citation>
    <scope>NUCLEOTIDE SEQUENCE [LARGE SCALE GENOMIC DNA]</scope>
    <source>
        <strain evidence="2">TK-2024</strain>
        <tissue evidence="2">Old leaves</tissue>
    </source>
</reference>
<accession>A0ABR2Q840</accession>
<dbReference type="InterPro" id="IPR005174">
    <property type="entry name" value="KIB1-4_b-propeller"/>
</dbReference>
<dbReference type="Pfam" id="PF03478">
    <property type="entry name" value="Beta-prop_KIB1-4"/>
    <property type="match status" value="1"/>
</dbReference>
<feature type="domain" description="KIB1-4 beta-propeller" evidence="1">
    <location>
        <begin position="5"/>
        <end position="170"/>
    </location>
</feature>
<evidence type="ECO:0000313" key="2">
    <source>
        <dbReference type="EMBL" id="KAK8996834.1"/>
    </source>
</evidence>
<sequence length="234" mass="26225">MHRVSVFSLNATSPKCVIFLLHLRRNKVHIKLCSAGDHSWENFMFNRGFDSPCAVDAAYGNGVFYCLFARGQLGAFNVQLKEWSILADHPLPGFPSHSANLIASGADLWLLNRRDSKPLNLFKFDFSEMRWVYENNLNNHALFIGATSFCVPAVGEASELANTIFYRDRLSYSITSYGSTSPTGRASPLYRKCCEAAESGMVWIEIPSGEFVTTVIYCGFGRHAQSLLQNIQFE</sequence>